<evidence type="ECO:0000313" key="1">
    <source>
        <dbReference type="EMBL" id="NJP37933.1"/>
    </source>
</evidence>
<accession>A0A969PRA5</accession>
<dbReference type="AlphaFoldDB" id="A0A969PRA5"/>
<sequence length="79" mass="8670">MSNIQISSINTRFSGGEISGVDVRFGFKGLDGRVDSSTRIEMTPEEYQGNEPIDKLQAKVASMMVEALQESPQDEEETG</sequence>
<keyword evidence="2" id="KW-1185">Reference proteome</keyword>
<dbReference type="EMBL" id="JAATHJ010000013">
    <property type="protein sequence ID" value="NJP37933.1"/>
    <property type="molecule type" value="Genomic_DNA"/>
</dbReference>
<name>A0A969PRA5_9BACI</name>
<dbReference type="Proteomes" id="UP000752012">
    <property type="component" value="Unassembled WGS sequence"/>
</dbReference>
<reference evidence="1 2" key="1">
    <citation type="submission" date="2020-03" db="EMBL/GenBank/DDBJ databases">
        <title>Assessment of the enzymatic potential of alkaline-tolerant lipase obtained from Bacillus luteus H11 (technogenic soil) for the bioremediation of saline soils contaminated with petroleum substances.</title>
        <authorList>
            <person name="Kalwasinska A."/>
        </authorList>
    </citation>
    <scope>NUCLEOTIDE SEQUENCE [LARGE SCALE GENOMIC DNA]</scope>
    <source>
        <strain evidence="1 2">H11</strain>
    </source>
</reference>
<organism evidence="1 2">
    <name type="scientific">Alkalicoccus luteus</name>
    <dbReference type="NCBI Taxonomy" id="1237094"/>
    <lineage>
        <taxon>Bacteria</taxon>
        <taxon>Bacillati</taxon>
        <taxon>Bacillota</taxon>
        <taxon>Bacilli</taxon>
        <taxon>Bacillales</taxon>
        <taxon>Bacillaceae</taxon>
        <taxon>Alkalicoccus</taxon>
    </lineage>
</organism>
<evidence type="ECO:0000313" key="2">
    <source>
        <dbReference type="Proteomes" id="UP000752012"/>
    </source>
</evidence>
<protein>
    <submittedName>
        <fullName evidence="1">Uncharacterized protein</fullName>
    </submittedName>
</protein>
<dbReference type="RefSeq" id="WP_168006920.1">
    <property type="nucleotide sequence ID" value="NZ_JAATHJ010000013.1"/>
</dbReference>
<comment type="caution">
    <text evidence="1">The sequence shown here is derived from an EMBL/GenBank/DDBJ whole genome shotgun (WGS) entry which is preliminary data.</text>
</comment>
<proteinExistence type="predicted"/>
<gene>
    <name evidence="1" type="ORF">HCN83_10075</name>
</gene>